<keyword evidence="5" id="KW-0998">Cell outer membrane</keyword>
<protein>
    <submittedName>
        <fullName evidence="6">MltA-interacting protein MipA</fullName>
    </submittedName>
</protein>
<dbReference type="AlphaFoldDB" id="A0A1U9Z4F6"/>
<dbReference type="PANTHER" id="PTHR38776:SF1">
    <property type="entry name" value="MLTA-INTERACTING PROTEIN-RELATED"/>
    <property type="match status" value="1"/>
</dbReference>
<evidence type="ECO:0000256" key="5">
    <source>
        <dbReference type="ARBA" id="ARBA00023237"/>
    </source>
</evidence>
<evidence type="ECO:0000313" key="6">
    <source>
        <dbReference type="EMBL" id="AQZ52558.1"/>
    </source>
</evidence>
<proteinExistence type="inferred from homology"/>
<comment type="subcellular location">
    <subcellularLocation>
        <location evidence="1">Cell outer membrane</location>
    </subcellularLocation>
</comment>
<dbReference type="GO" id="GO:0009279">
    <property type="term" value="C:cell outer membrane"/>
    <property type="evidence" value="ECO:0007669"/>
    <property type="project" value="UniProtKB-SubCell"/>
</dbReference>
<evidence type="ECO:0000313" key="7">
    <source>
        <dbReference type="Proteomes" id="UP000191135"/>
    </source>
</evidence>
<organism evidence="6 7">
    <name type="scientific">Martelella mediterranea DSM 17316</name>
    <dbReference type="NCBI Taxonomy" id="1122214"/>
    <lineage>
        <taxon>Bacteria</taxon>
        <taxon>Pseudomonadati</taxon>
        <taxon>Pseudomonadota</taxon>
        <taxon>Alphaproteobacteria</taxon>
        <taxon>Hyphomicrobiales</taxon>
        <taxon>Aurantimonadaceae</taxon>
        <taxon>Martelella</taxon>
    </lineage>
</organism>
<dbReference type="PANTHER" id="PTHR38776">
    <property type="entry name" value="MLTA-INTERACTING PROTEIN-RELATED"/>
    <property type="match status" value="1"/>
</dbReference>
<dbReference type="OrthoDB" id="5462484at2"/>
<evidence type="ECO:0000256" key="3">
    <source>
        <dbReference type="ARBA" id="ARBA00022729"/>
    </source>
</evidence>
<keyword evidence="4" id="KW-0472">Membrane</keyword>
<dbReference type="eggNOG" id="COG3713">
    <property type="taxonomic scope" value="Bacteria"/>
</dbReference>
<reference evidence="6 7" key="1">
    <citation type="submission" date="2017-03" db="EMBL/GenBank/DDBJ databases">
        <title>Foreign affairs: Plasmid Transfer between Roseobacters and Rhizobia.</title>
        <authorList>
            <person name="Bartling P."/>
            <person name="Bunk B."/>
            <person name="Overmann J."/>
            <person name="Brinkmann H."/>
            <person name="Petersen J."/>
        </authorList>
    </citation>
    <scope>NUCLEOTIDE SEQUENCE [LARGE SCALE GENOMIC DNA]</scope>
    <source>
        <strain evidence="6 7">MACL11</strain>
    </source>
</reference>
<dbReference type="KEGG" id="mmed:Mame_03248"/>
<keyword evidence="7" id="KW-1185">Reference proteome</keyword>
<comment type="similarity">
    <text evidence="2">Belongs to the MipA/OmpV family.</text>
</comment>
<dbReference type="InterPro" id="IPR010583">
    <property type="entry name" value="MipA"/>
</dbReference>
<evidence type="ECO:0000256" key="2">
    <source>
        <dbReference type="ARBA" id="ARBA00005722"/>
    </source>
</evidence>
<keyword evidence="3" id="KW-0732">Signal</keyword>
<evidence type="ECO:0000256" key="4">
    <source>
        <dbReference type="ARBA" id="ARBA00023136"/>
    </source>
</evidence>
<evidence type="ECO:0000256" key="1">
    <source>
        <dbReference type="ARBA" id="ARBA00004442"/>
    </source>
</evidence>
<dbReference type="RefSeq" id="WP_018064236.1">
    <property type="nucleotide sequence ID" value="NZ_AQWH01000006.1"/>
</dbReference>
<accession>A0A1U9Z4F6</accession>
<dbReference type="Proteomes" id="UP000191135">
    <property type="component" value="Chromosome"/>
</dbReference>
<sequence>MVKFRHFAATAAGLTGFVSVGAVAHRSLAADFVFRDDAPPAISGPPPLEKEAFESRWEVIVGGGASFEPAYEGGKKMKISPIPIVSIGYADWLQLDPGGLGVTLYKDGGFNVDARLGYEPGRSEGDGDLLKGLGDVDFGVTAGIKAGYEWDAFEFYGIIDKTIGGSKGLVGKIGTSYGWHMGERLIVATSLEATIADKNYMDSYFSVDAAQSAASGLPQYKAKAGLQRVDFDISATYAFDENWLLQAGAGVGLLVGDAANSPIVERELQPKVSLSLGYRF</sequence>
<dbReference type="EMBL" id="CP020330">
    <property type="protein sequence ID" value="AQZ52558.1"/>
    <property type="molecule type" value="Genomic_DNA"/>
</dbReference>
<name>A0A1U9Z4F6_9HYPH</name>
<gene>
    <name evidence="6" type="ORF">Mame_03248</name>
</gene>
<dbReference type="Pfam" id="PF06629">
    <property type="entry name" value="MipA"/>
    <property type="match status" value="1"/>
</dbReference>